<reference evidence="2 3" key="1">
    <citation type="submission" date="2018-04" db="EMBL/GenBank/DDBJ databases">
        <title>Complete genome sequence of Hydrogenophilus thermoluteolus TH-1.</title>
        <authorList>
            <person name="Arai H."/>
        </authorList>
    </citation>
    <scope>NUCLEOTIDE SEQUENCE [LARGE SCALE GENOMIC DNA]</scope>
    <source>
        <strain evidence="2 3">TH-1</strain>
    </source>
</reference>
<sequence length="109" mass="12056">MDWEAVWQYVRLAALNADAVAARYPDDLAVRALRTDLQALERLLVTTGATHHGLQGDAESARLQRNDDAAHASLDKGNARLANTPRRPVKVRARGVLDGSEDWDRLVDD</sequence>
<gene>
    <name evidence="2" type="ORF">HPTL_1531</name>
</gene>
<dbReference type="AlphaFoldDB" id="A0A2Z6DZ83"/>
<evidence type="ECO:0008006" key="4">
    <source>
        <dbReference type="Google" id="ProtNLM"/>
    </source>
</evidence>
<feature type="compositionally biased region" description="Basic and acidic residues" evidence="1">
    <location>
        <begin position="59"/>
        <end position="78"/>
    </location>
</feature>
<feature type="region of interest" description="Disordered" evidence="1">
    <location>
        <begin position="51"/>
        <end position="94"/>
    </location>
</feature>
<evidence type="ECO:0000313" key="3">
    <source>
        <dbReference type="Proteomes" id="UP000262004"/>
    </source>
</evidence>
<dbReference type="EMBL" id="AP018558">
    <property type="protein sequence ID" value="BBD77793.1"/>
    <property type="molecule type" value="Genomic_DNA"/>
</dbReference>
<dbReference type="RefSeq" id="WP_119335499.1">
    <property type="nucleotide sequence ID" value="NZ_AP018558.1"/>
</dbReference>
<evidence type="ECO:0000313" key="2">
    <source>
        <dbReference type="EMBL" id="BBD77793.1"/>
    </source>
</evidence>
<dbReference type="KEGG" id="htl:HPTL_1531"/>
<name>A0A2Z6DZ83_HYDTE</name>
<dbReference type="Proteomes" id="UP000262004">
    <property type="component" value="Chromosome"/>
</dbReference>
<proteinExistence type="predicted"/>
<protein>
    <recommendedName>
        <fullName evidence="4">Terminase</fullName>
    </recommendedName>
</protein>
<keyword evidence="3" id="KW-1185">Reference proteome</keyword>
<organism evidence="2 3">
    <name type="scientific">Hydrogenophilus thermoluteolus</name>
    <name type="common">Pseudomonas hydrogenothermophila</name>
    <dbReference type="NCBI Taxonomy" id="297"/>
    <lineage>
        <taxon>Bacteria</taxon>
        <taxon>Pseudomonadati</taxon>
        <taxon>Pseudomonadota</taxon>
        <taxon>Hydrogenophilia</taxon>
        <taxon>Hydrogenophilales</taxon>
        <taxon>Hydrogenophilaceae</taxon>
        <taxon>Hydrogenophilus</taxon>
    </lineage>
</organism>
<accession>A0A2Z6DZ83</accession>
<evidence type="ECO:0000256" key="1">
    <source>
        <dbReference type="SAM" id="MobiDB-lite"/>
    </source>
</evidence>